<sequence length="69" mass="7940">MRDAPTLTTTPTPYHTPTPLDRSRQYLLRSEITYPNEPHTHIPKRRCRPSIHKPCPKTIPLGPQKSPTD</sequence>
<accession>A0AAE0WCF4</accession>
<feature type="non-terminal residue" evidence="2">
    <location>
        <position position="69"/>
    </location>
</feature>
<reference evidence="2" key="1">
    <citation type="journal article" date="2021" name="Genome Biol. Evol.">
        <title>A High-Quality Reference Genome for a Parasitic Bivalve with Doubly Uniparental Inheritance (Bivalvia: Unionida).</title>
        <authorList>
            <person name="Smith C.H."/>
        </authorList>
    </citation>
    <scope>NUCLEOTIDE SEQUENCE</scope>
    <source>
        <strain evidence="2">CHS0354</strain>
    </source>
</reference>
<protein>
    <submittedName>
        <fullName evidence="2">Uncharacterized protein</fullName>
    </submittedName>
</protein>
<evidence type="ECO:0000256" key="1">
    <source>
        <dbReference type="SAM" id="MobiDB-lite"/>
    </source>
</evidence>
<gene>
    <name evidence="2" type="ORF">CHS0354_041561</name>
</gene>
<dbReference type="AlphaFoldDB" id="A0AAE0WCF4"/>
<reference evidence="2" key="2">
    <citation type="journal article" date="2021" name="Genome Biol. Evol.">
        <title>Developing a high-quality reference genome for a parasitic bivalve with doubly uniparental inheritance (Bivalvia: Unionida).</title>
        <authorList>
            <person name="Smith C.H."/>
        </authorList>
    </citation>
    <scope>NUCLEOTIDE SEQUENCE</scope>
    <source>
        <strain evidence="2">CHS0354</strain>
        <tissue evidence="2">Mantle</tissue>
    </source>
</reference>
<dbReference type="EMBL" id="JAEAOA010002347">
    <property type="protein sequence ID" value="KAK3609511.1"/>
    <property type="molecule type" value="Genomic_DNA"/>
</dbReference>
<name>A0AAE0WCF4_9BIVA</name>
<proteinExistence type="predicted"/>
<feature type="compositionally biased region" description="Low complexity" evidence="1">
    <location>
        <begin position="1"/>
        <end position="19"/>
    </location>
</feature>
<feature type="region of interest" description="Disordered" evidence="1">
    <location>
        <begin position="36"/>
        <end position="69"/>
    </location>
</feature>
<evidence type="ECO:0000313" key="3">
    <source>
        <dbReference type="Proteomes" id="UP001195483"/>
    </source>
</evidence>
<organism evidence="2 3">
    <name type="scientific">Potamilus streckersoni</name>
    <dbReference type="NCBI Taxonomy" id="2493646"/>
    <lineage>
        <taxon>Eukaryota</taxon>
        <taxon>Metazoa</taxon>
        <taxon>Spiralia</taxon>
        <taxon>Lophotrochozoa</taxon>
        <taxon>Mollusca</taxon>
        <taxon>Bivalvia</taxon>
        <taxon>Autobranchia</taxon>
        <taxon>Heteroconchia</taxon>
        <taxon>Palaeoheterodonta</taxon>
        <taxon>Unionida</taxon>
        <taxon>Unionoidea</taxon>
        <taxon>Unionidae</taxon>
        <taxon>Ambleminae</taxon>
        <taxon>Lampsilini</taxon>
        <taxon>Potamilus</taxon>
    </lineage>
</organism>
<keyword evidence="3" id="KW-1185">Reference proteome</keyword>
<feature type="region of interest" description="Disordered" evidence="1">
    <location>
        <begin position="1"/>
        <end position="24"/>
    </location>
</feature>
<comment type="caution">
    <text evidence="2">The sequence shown here is derived from an EMBL/GenBank/DDBJ whole genome shotgun (WGS) entry which is preliminary data.</text>
</comment>
<feature type="compositionally biased region" description="Basic residues" evidence="1">
    <location>
        <begin position="41"/>
        <end position="55"/>
    </location>
</feature>
<evidence type="ECO:0000313" key="2">
    <source>
        <dbReference type="EMBL" id="KAK3609511.1"/>
    </source>
</evidence>
<reference evidence="2" key="3">
    <citation type="submission" date="2023-05" db="EMBL/GenBank/DDBJ databases">
        <authorList>
            <person name="Smith C.H."/>
        </authorList>
    </citation>
    <scope>NUCLEOTIDE SEQUENCE</scope>
    <source>
        <strain evidence="2">CHS0354</strain>
        <tissue evidence="2">Mantle</tissue>
    </source>
</reference>
<dbReference type="Proteomes" id="UP001195483">
    <property type="component" value="Unassembled WGS sequence"/>
</dbReference>